<organism evidence="1 2">
    <name type="scientific">Romanomermis culicivorax</name>
    <name type="common">Nematode worm</name>
    <dbReference type="NCBI Taxonomy" id="13658"/>
    <lineage>
        <taxon>Eukaryota</taxon>
        <taxon>Metazoa</taxon>
        <taxon>Ecdysozoa</taxon>
        <taxon>Nematoda</taxon>
        <taxon>Enoplea</taxon>
        <taxon>Dorylaimia</taxon>
        <taxon>Mermithida</taxon>
        <taxon>Mermithoidea</taxon>
        <taxon>Mermithidae</taxon>
        <taxon>Romanomermis</taxon>
    </lineage>
</organism>
<proteinExistence type="predicted"/>
<accession>A0A915L6Q9</accession>
<dbReference type="AlphaFoldDB" id="A0A915L6Q9"/>
<dbReference type="Proteomes" id="UP000887565">
    <property type="component" value="Unplaced"/>
</dbReference>
<keyword evidence="1" id="KW-1185">Reference proteome</keyword>
<name>A0A915L6Q9_ROMCU</name>
<dbReference type="WBParaSite" id="nRc.2.0.1.t46694-RA">
    <property type="protein sequence ID" value="nRc.2.0.1.t46694-RA"/>
    <property type="gene ID" value="nRc.2.0.1.g46694"/>
</dbReference>
<evidence type="ECO:0000313" key="1">
    <source>
        <dbReference type="Proteomes" id="UP000887565"/>
    </source>
</evidence>
<sequence length="56" mass="6260">MDRTLCLSSVPGAEPASVALKMFQQDAREQLWQVSEPGKEELIELTPFIESTKKPV</sequence>
<evidence type="ECO:0000313" key="2">
    <source>
        <dbReference type="WBParaSite" id="nRc.2.0.1.t46694-RA"/>
    </source>
</evidence>
<reference evidence="2" key="1">
    <citation type="submission" date="2022-11" db="UniProtKB">
        <authorList>
            <consortium name="WormBaseParasite"/>
        </authorList>
    </citation>
    <scope>IDENTIFICATION</scope>
</reference>
<protein>
    <submittedName>
        <fullName evidence="2">Uncharacterized protein</fullName>
    </submittedName>
</protein>